<feature type="region of interest" description="Disordered" evidence="1">
    <location>
        <begin position="1"/>
        <end position="100"/>
    </location>
</feature>
<proteinExistence type="predicted"/>
<reference evidence="2" key="2">
    <citation type="submission" date="2017-11" db="EMBL/GenBank/DDBJ databases">
        <title>Coralsnake Venomics: Analyses of Venom Gland Transcriptomes and Proteomes of Six Brazilian Taxa.</title>
        <authorList>
            <person name="Aird S.D."/>
            <person name="Jorge da Silva N."/>
            <person name="Qiu L."/>
            <person name="Villar-Briones A."/>
            <person name="Aparecida-Saddi V."/>
            <person name="Campos-Telles M.P."/>
            <person name="Grau M."/>
            <person name="Mikheyev A.S."/>
        </authorList>
    </citation>
    <scope>NUCLEOTIDE SEQUENCE</scope>
    <source>
        <tissue evidence="2">Venom_gland</tissue>
    </source>
</reference>
<name>A0A2D4EJ53_MICCO</name>
<reference evidence="2" key="1">
    <citation type="submission" date="2017-07" db="EMBL/GenBank/DDBJ databases">
        <authorList>
            <person name="Mikheyev A."/>
            <person name="Grau M."/>
        </authorList>
    </citation>
    <scope>NUCLEOTIDE SEQUENCE</scope>
    <source>
        <tissue evidence="2">Venom_gland</tissue>
    </source>
</reference>
<accession>A0A2D4EJ53</accession>
<sequence>MQNSANSKLPKRKVKLLSEAAGVYVLTLPEEGTKEGRKGGPRSPNSSEMAGQAWQAKTSCKPPNPRLGGKQDGNKGHTPSFSRRREDDCVQSTESAARSL</sequence>
<dbReference type="AlphaFoldDB" id="A0A2D4EJ53"/>
<evidence type="ECO:0000313" key="2">
    <source>
        <dbReference type="EMBL" id="LAA35083.1"/>
    </source>
</evidence>
<evidence type="ECO:0000256" key="1">
    <source>
        <dbReference type="SAM" id="MobiDB-lite"/>
    </source>
</evidence>
<dbReference type="EMBL" id="IACJ01008051">
    <property type="protein sequence ID" value="LAA35083.1"/>
    <property type="molecule type" value="Transcribed_RNA"/>
</dbReference>
<organism evidence="2">
    <name type="scientific">Micrurus corallinus</name>
    <name type="common">Brazilian coral snake</name>
    <dbReference type="NCBI Taxonomy" id="54390"/>
    <lineage>
        <taxon>Eukaryota</taxon>
        <taxon>Metazoa</taxon>
        <taxon>Chordata</taxon>
        <taxon>Craniata</taxon>
        <taxon>Vertebrata</taxon>
        <taxon>Euteleostomi</taxon>
        <taxon>Lepidosauria</taxon>
        <taxon>Squamata</taxon>
        <taxon>Bifurcata</taxon>
        <taxon>Unidentata</taxon>
        <taxon>Episquamata</taxon>
        <taxon>Toxicofera</taxon>
        <taxon>Serpentes</taxon>
        <taxon>Colubroidea</taxon>
        <taxon>Elapidae</taxon>
        <taxon>Elapinae</taxon>
        <taxon>Micrurus</taxon>
    </lineage>
</organism>
<feature type="compositionally biased region" description="Polar residues" evidence="1">
    <location>
        <begin position="90"/>
        <end position="100"/>
    </location>
</feature>
<protein>
    <submittedName>
        <fullName evidence="2">Uncharacterized protein</fullName>
    </submittedName>
</protein>